<dbReference type="AlphaFoldDB" id="A0AAJ0U873"/>
<name>A0AAJ0U873_9GAMM</name>
<dbReference type="EMBL" id="NRSJ01000059">
    <property type="protein sequence ID" value="MBK1706993.1"/>
    <property type="molecule type" value="Genomic_DNA"/>
</dbReference>
<proteinExistence type="predicted"/>
<dbReference type="SMART" id="SM00901">
    <property type="entry name" value="FRG"/>
    <property type="match status" value="1"/>
</dbReference>
<dbReference type="Proteomes" id="UP001296776">
    <property type="component" value="Unassembled WGS sequence"/>
</dbReference>
<keyword evidence="3" id="KW-1185">Reference proteome</keyword>
<gene>
    <name evidence="2" type="ORF">CKO40_21260</name>
</gene>
<comment type="caution">
    <text evidence="2">The sequence shown here is derived from an EMBL/GenBank/DDBJ whole genome shotgun (WGS) entry which is preliminary data.</text>
</comment>
<dbReference type="InterPro" id="IPR014966">
    <property type="entry name" value="FRG-dom"/>
</dbReference>
<dbReference type="Pfam" id="PF08867">
    <property type="entry name" value="FRG"/>
    <property type="match status" value="1"/>
</dbReference>
<evidence type="ECO:0000313" key="2">
    <source>
        <dbReference type="EMBL" id="MBK1706993.1"/>
    </source>
</evidence>
<dbReference type="RefSeq" id="WP_242477233.1">
    <property type="nucleotide sequence ID" value="NZ_NRSJ01000059.1"/>
</dbReference>
<reference evidence="2" key="2">
    <citation type="journal article" date="2020" name="Microorganisms">
        <title>Osmotic Adaptation and Compatible Solute Biosynthesis of Phototrophic Bacteria as Revealed from Genome Analyses.</title>
        <authorList>
            <person name="Imhoff J.F."/>
            <person name="Rahn T."/>
            <person name="Kunzel S."/>
            <person name="Keller A."/>
            <person name="Neulinger S.C."/>
        </authorList>
    </citation>
    <scope>NUCLEOTIDE SEQUENCE</scope>
    <source>
        <strain evidence="2">DSM 11080</strain>
    </source>
</reference>
<sequence length="272" mass="31742">MTEPTIARPNHAESVVASSWSEIQELLFAESWVPEIGRFRSRYAYRGLSDASYPLETTLMRLGGQYAQLERHLLRNFRKYAHRRVVERDSVWHWLSVAQHYGLPTRLMDWTYSPFAALHFATAHVDKINRDGVIWGVNYIDAHRMAPDLLRTRLDLEGANVFTVEMLSETVTSLSAFDRLSDAPFTIFFEPPSIDDRIINQFAFFSLSSDPTLSMDQWLSDYPTIWRRIIIPAELKWEIRDKLDQSNITERVFFPGLEGLTAWLKRHYSPRT</sequence>
<evidence type="ECO:0000259" key="1">
    <source>
        <dbReference type="SMART" id="SM00901"/>
    </source>
</evidence>
<accession>A0AAJ0U873</accession>
<feature type="domain" description="FRG" evidence="1">
    <location>
        <begin position="39"/>
        <end position="135"/>
    </location>
</feature>
<reference evidence="2" key="1">
    <citation type="submission" date="2017-08" db="EMBL/GenBank/DDBJ databases">
        <authorList>
            <person name="Imhoff J.F."/>
            <person name="Rahn T."/>
            <person name="Kuenzel S."/>
            <person name="Neulinger S.C."/>
        </authorList>
    </citation>
    <scope>NUCLEOTIDE SEQUENCE</scope>
    <source>
        <strain evidence="2">DSM 11080</strain>
    </source>
</reference>
<organism evidence="2 3">
    <name type="scientific">Halochromatium glycolicum</name>
    <dbReference type="NCBI Taxonomy" id="85075"/>
    <lineage>
        <taxon>Bacteria</taxon>
        <taxon>Pseudomonadati</taxon>
        <taxon>Pseudomonadota</taxon>
        <taxon>Gammaproteobacteria</taxon>
        <taxon>Chromatiales</taxon>
        <taxon>Chromatiaceae</taxon>
        <taxon>Halochromatium</taxon>
    </lineage>
</organism>
<evidence type="ECO:0000313" key="3">
    <source>
        <dbReference type="Proteomes" id="UP001296776"/>
    </source>
</evidence>
<protein>
    <submittedName>
        <fullName evidence="2">FRG domain-containing protein</fullName>
    </submittedName>
</protein>